<dbReference type="SUPFAM" id="SSF52788">
    <property type="entry name" value="Phosphotyrosine protein phosphatases I"/>
    <property type="match status" value="1"/>
</dbReference>
<evidence type="ECO:0000313" key="3">
    <source>
        <dbReference type="Proteomes" id="UP000642284"/>
    </source>
</evidence>
<protein>
    <submittedName>
        <fullName evidence="2">Low molecular weight phosphatase family protein</fullName>
    </submittedName>
</protein>
<sequence>MVSVLFVCTGNVHRSVLAERLLARHAPGLRVSSAGTEAVRGAGMDAATRSVLARFGATGPGFVSRQLTEELVAGSDLVLGLAREHREAAVRLCPSALRRCFTLREFVRLTGAVQPEPGAGAVAAAAAARGRLPVPAAGADDIADPWEQGYDVLRECAEDINAAVVEVAHRLSRPELPVRTG</sequence>
<dbReference type="InterPro" id="IPR023485">
    <property type="entry name" value="Ptyr_pPase"/>
</dbReference>
<dbReference type="RefSeq" id="WP_187814863.1">
    <property type="nucleotide sequence ID" value="NZ_JACTVJ010000007.1"/>
</dbReference>
<dbReference type="Pfam" id="PF01451">
    <property type="entry name" value="LMWPc"/>
    <property type="match status" value="1"/>
</dbReference>
<dbReference type="EMBL" id="JACTVJ010000007">
    <property type="protein sequence ID" value="MBC9714431.1"/>
    <property type="molecule type" value="Genomic_DNA"/>
</dbReference>
<reference evidence="2 3" key="1">
    <citation type="submission" date="2020-08" db="EMBL/GenBank/DDBJ databases">
        <title>Genemic of Streptomyces polyaspartic.</title>
        <authorList>
            <person name="Liu W."/>
        </authorList>
    </citation>
    <scope>NUCLEOTIDE SEQUENCE [LARGE SCALE GENOMIC DNA]</scope>
    <source>
        <strain evidence="2 3">TRM66268-LWL</strain>
    </source>
</reference>
<evidence type="ECO:0000313" key="2">
    <source>
        <dbReference type="EMBL" id="MBC9714431.1"/>
    </source>
</evidence>
<dbReference type="PANTHER" id="PTHR11717:SF31">
    <property type="entry name" value="LOW MOLECULAR WEIGHT PROTEIN-TYROSINE-PHOSPHATASE ETP-RELATED"/>
    <property type="match status" value="1"/>
</dbReference>
<dbReference type="InterPro" id="IPR050438">
    <property type="entry name" value="LMW_PTPase"/>
</dbReference>
<accession>A0ABR7SIZ0</accession>
<keyword evidence="3" id="KW-1185">Reference proteome</keyword>
<dbReference type="Gene3D" id="3.40.50.2300">
    <property type="match status" value="1"/>
</dbReference>
<gene>
    <name evidence="2" type="ORF">H9Y04_17875</name>
</gene>
<dbReference type="PANTHER" id="PTHR11717">
    <property type="entry name" value="LOW MOLECULAR WEIGHT PROTEIN TYROSINE PHOSPHATASE"/>
    <property type="match status" value="1"/>
</dbReference>
<organism evidence="2 3">
    <name type="scientific">Streptomyces polyasparticus</name>
    <dbReference type="NCBI Taxonomy" id="2767826"/>
    <lineage>
        <taxon>Bacteria</taxon>
        <taxon>Bacillati</taxon>
        <taxon>Actinomycetota</taxon>
        <taxon>Actinomycetes</taxon>
        <taxon>Kitasatosporales</taxon>
        <taxon>Streptomycetaceae</taxon>
        <taxon>Streptomyces</taxon>
    </lineage>
</organism>
<dbReference type="InterPro" id="IPR036196">
    <property type="entry name" value="Ptyr_pPase_sf"/>
</dbReference>
<dbReference type="SMART" id="SM00226">
    <property type="entry name" value="LMWPc"/>
    <property type="match status" value="1"/>
</dbReference>
<name>A0ABR7SIZ0_9ACTN</name>
<dbReference type="Proteomes" id="UP000642284">
    <property type="component" value="Unassembled WGS sequence"/>
</dbReference>
<feature type="domain" description="Phosphotyrosine protein phosphatase I" evidence="1">
    <location>
        <begin position="2"/>
        <end position="170"/>
    </location>
</feature>
<evidence type="ECO:0000259" key="1">
    <source>
        <dbReference type="SMART" id="SM00226"/>
    </source>
</evidence>
<proteinExistence type="predicted"/>
<comment type="caution">
    <text evidence="2">The sequence shown here is derived from an EMBL/GenBank/DDBJ whole genome shotgun (WGS) entry which is preliminary data.</text>
</comment>